<comment type="caution">
    <text evidence="2">The sequence shown here is derived from an EMBL/GenBank/DDBJ whole genome shotgun (WGS) entry which is preliminary data.</text>
</comment>
<dbReference type="Proteomes" id="UP000487268">
    <property type="component" value="Unassembled WGS sequence"/>
</dbReference>
<evidence type="ECO:0000313" key="2">
    <source>
        <dbReference type="EMBL" id="MQY04254.1"/>
    </source>
</evidence>
<proteinExistence type="predicted"/>
<organism evidence="2 3">
    <name type="scientific">Actinomadura macrotermitis</name>
    <dbReference type="NCBI Taxonomy" id="2585200"/>
    <lineage>
        <taxon>Bacteria</taxon>
        <taxon>Bacillati</taxon>
        <taxon>Actinomycetota</taxon>
        <taxon>Actinomycetes</taxon>
        <taxon>Streptosporangiales</taxon>
        <taxon>Thermomonosporaceae</taxon>
        <taxon>Actinomadura</taxon>
    </lineage>
</organism>
<accession>A0A7K0BU85</accession>
<dbReference type="Pfam" id="PF10944">
    <property type="entry name" value="DUF2630"/>
    <property type="match status" value="1"/>
</dbReference>
<dbReference type="EMBL" id="WEGH01000001">
    <property type="protein sequence ID" value="MQY04254.1"/>
    <property type="molecule type" value="Genomic_DNA"/>
</dbReference>
<evidence type="ECO:0008006" key="4">
    <source>
        <dbReference type="Google" id="ProtNLM"/>
    </source>
</evidence>
<gene>
    <name evidence="2" type="ORF">ACRB68_23050</name>
</gene>
<dbReference type="OrthoDB" id="7376174at2"/>
<evidence type="ECO:0000256" key="1">
    <source>
        <dbReference type="SAM" id="MobiDB-lite"/>
    </source>
</evidence>
<sequence length="81" mass="9466">MDDEQILTKINDYVAEEQELRGRLQRGELSQAEEQERLRRVEVALDQCWDLLRQRRARKDAGENPAEAQVRPAGEVEGYLQ</sequence>
<dbReference type="InterPro" id="IPR020311">
    <property type="entry name" value="Uncharacterised_Rv0898c"/>
</dbReference>
<dbReference type="AlphaFoldDB" id="A0A7K0BU85"/>
<keyword evidence="3" id="KW-1185">Reference proteome</keyword>
<feature type="region of interest" description="Disordered" evidence="1">
    <location>
        <begin position="56"/>
        <end position="81"/>
    </location>
</feature>
<dbReference type="RefSeq" id="WP_153532041.1">
    <property type="nucleotide sequence ID" value="NZ_WEGH01000001.1"/>
</dbReference>
<name>A0A7K0BU85_9ACTN</name>
<reference evidence="2 3" key="1">
    <citation type="submission" date="2019-10" db="EMBL/GenBank/DDBJ databases">
        <title>Actinomadura rubteroloni sp. nov. and Actinomadura macrotermitis sp. nov., isolated from the gut of fungus growing-termite Macrotermes natalensis.</title>
        <authorList>
            <person name="Benndorf R."/>
            <person name="Martin K."/>
            <person name="Kuefner M."/>
            <person name="De Beer W."/>
            <person name="Kaster A.-K."/>
            <person name="Vollmers J."/>
            <person name="Poulsen M."/>
            <person name="Beemelmanns C."/>
        </authorList>
    </citation>
    <scope>NUCLEOTIDE SEQUENCE [LARGE SCALE GENOMIC DNA]</scope>
    <source>
        <strain evidence="2 3">RB68</strain>
    </source>
</reference>
<protein>
    <recommendedName>
        <fullName evidence="4">DUF2630 family protein</fullName>
    </recommendedName>
</protein>
<evidence type="ECO:0000313" key="3">
    <source>
        <dbReference type="Proteomes" id="UP000487268"/>
    </source>
</evidence>